<dbReference type="Proteomes" id="UP000036923">
    <property type="component" value="Unassembled WGS sequence"/>
</dbReference>
<accession>A0A0L6JGI0</accession>
<dbReference type="STRING" id="398512.Bccel_0075"/>
<organism evidence="2 3">
    <name type="scientific">Pseudobacteroides cellulosolvens ATCC 35603 = DSM 2933</name>
    <dbReference type="NCBI Taxonomy" id="398512"/>
    <lineage>
        <taxon>Bacteria</taxon>
        <taxon>Bacillati</taxon>
        <taxon>Bacillota</taxon>
        <taxon>Clostridia</taxon>
        <taxon>Eubacteriales</taxon>
        <taxon>Oscillospiraceae</taxon>
        <taxon>Pseudobacteroides</taxon>
    </lineage>
</organism>
<evidence type="ECO:0000313" key="2">
    <source>
        <dbReference type="EMBL" id="KNY24818.1"/>
    </source>
</evidence>
<evidence type="ECO:0000313" key="3">
    <source>
        <dbReference type="Proteomes" id="UP000036923"/>
    </source>
</evidence>
<dbReference type="AlphaFoldDB" id="A0A0L6JGI0"/>
<gene>
    <name evidence="2" type="ORF">Bccel_0075</name>
</gene>
<proteinExistence type="predicted"/>
<sequence length="37" mass="4116">MLVGGVLENCRADAARTYRESRQPLIKKNPANEDQGN</sequence>
<reference evidence="3" key="1">
    <citation type="submission" date="2015-07" db="EMBL/GenBank/DDBJ databases">
        <title>Near-Complete Genome Sequence of the Cellulolytic Bacterium Bacteroides (Pseudobacteroides) cellulosolvens ATCC 35603.</title>
        <authorList>
            <person name="Dassa B."/>
            <person name="Utturkar S.M."/>
            <person name="Klingeman D.M."/>
            <person name="Hurt R.A."/>
            <person name="Keller M."/>
            <person name="Xu J."/>
            <person name="Reddy Y.H.K."/>
            <person name="Borovok I."/>
            <person name="Grinberg I.R."/>
            <person name="Lamed R."/>
            <person name="Zhivin O."/>
            <person name="Bayer E.A."/>
            <person name="Brown S.D."/>
        </authorList>
    </citation>
    <scope>NUCLEOTIDE SEQUENCE [LARGE SCALE GENOMIC DNA]</scope>
    <source>
        <strain evidence="3">DSM 2933</strain>
    </source>
</reference>
<keyword evidence="3" id="KW-1185">Reference proteome</keyword>
<feature type="region of interest" description="Disordered" evidence="1">
    <location>
        <begin position="18"/>
        <end position="37"/>
    </location>
</feature>
<evidence type="ECO:0000256" key="1">
    <source>
        <dbReference type="SAM" id="MobiDB-lite"/>
    </source>
</evidence>
<protein>
    <submittedName>
        <fullName evidence="2">Uncharacterized protein</fullName>
    </submittedName>
</protein>
<comment type="caution">
    <text evidence="2">The sequence shown here is derived from an EMBL/GenBank/DDBJ whole genome shotgun (WGS) entry which is preliminary data.</text>
</comment>
<dbReference type="EMBL" id="LGTC01000001">
    <property type="protein sequence ID" value="KNY24818.1"/>
    <property type="molecule type" value="Genomic_DNA"/>
</dbReference>
<name>A0A0L6JGI0_9FIRM</name>